<evidence type="ECO:0000259" key="1">
    <source>
        <dbReference type="Pfam" id="PF13460"/>
    </source>
</evidence>
<comment type="caution">
    <text evidence="2">The sequence shown here is derived from an EMBL/GenBank/DDBJ whole genome shotgun (WGS) entry which is preliminary data.</text>
</comment>
<dbReference type="Pfam" id="PF13460">
    <property type="entry name" value="NAD_binding_10"/>
    <property type="match status" value="1"/>
</dbReference>
<evidence type="ECO:0000313" key="3">
    <source>
        <dbReference type="Proteomes" id="UP000035425"/>
    </source>
</evidence>
<reference evidence="2 3" key="1">
    <citation type="submission" date="2014-12" db="EMBL/GenBank/DDBJ databases">
        <title>Frankia sp. BMG5.1 draft genome.</title>
        <authorList>
            <person name="Gtari M."/>
            <person name="Ghodhbane-Gtari F."/>
            <person name="Nouioui I."/>
            <person name="Ktari A."/>
            <person name="Hezbri K."/>
            <person name="Mimouni W."/>
            <person name="Sbissi I."/>
            <person name="Ayari A."/>
            <person name="Yamanaka T."/>
            <person name="Normand P."/>
            <person name="Tisa L.S."/>
            <person name="Boudabous A."/>
        </authorList>
    </citation>
    <scope>NUCLEOTIDE SEQUENCE [LARGE SCALE GENOMIC DNA]</scope>
    <source>
        <strain evidence="2 3">BMG5.1</strain>
    </source>
</reference>
<dbReference type="Proteomes" id="UP000035425">
    <property type="component" value="Unassembled WGS sequence"/>
</dbReference>
<proteinExistence type="predicted"/>
<sequence>MARILELSPLFSEAGSSEFHIVNGVWNAREQAERQALARGHTYTRLADGGHDRAAVAEALAAADAVILAPGSVPQPASESAGRALGQRLLAQVSEALPAAHIVLVSHFLVGHGITHRNAKPGTWALRAFEAHLRGGPNPWTILRPTWLSTRHDVSYQTRLTQDPHADGLVSTESIGAAAVTAIEHPEVAAGRTASIFNLSIPAGGDTDLAAQYAALDPDFEYTALEYAKAGV</sequence>
<protein>
    <recommendedName>
        <fullName evidence="1">NAD(P)-binding domain-containing protein</fullName>
    </recommendedName>
</protein>
<keyword evidence="3" id="KW-1185">Reference proteome</keyword>
<evidence type="ECO:0000313" key="2">
    <source>
        <dbReference type="EMBL" id="KLL12538.1"/>
    </source>
</evidence>
<dbReference type="InterPro" id="IPR016040">
    <property type="entry name" value="NAD(P)-bd_dom"/>
</dbReference>
<dbReference type="InterPro" id="IPR036291">
    <property type="entry name" value="NAD(P)-bd_dom_sf"/>
</dbReference>
<accession>A0ABR5F789</accession>
<gene>
    <name evidence="2" type="ORF">FrCorBMG51_04655</name>
</gene>
<dbReference type="RefSeq" id="WP_047221838.1">
    <property type="nucleotide sequence ID" value="NZ_JWIO01000004.1"/>
</dbReference>
<organism evidence="2 3">
    <name type="scientific">Protofrankia coriariae</name>
    <dbReference type="NCBI Taxonomy" id="1562887"/>
    <lineage>
        <taxon>Bacteria</taxon>
        <taxon>Bacillati</taxon>
        <taxon>Actinomycetota</taxon>
        <taxon>Actinomycetes</taxon>
        <taxon>Frankiales</taxon>
        <taxon>Frankiaceae</taxon>
        <taxon>Protofrankia</taxon>
    </lineage>
</organism>
<dbReference type="Gene3D" id="3.40.50.720">
    <property type="entry name" value="NAD(P)-binding Rossmann-like Domain"/>
    <property type="match status" value="1"/>
</dbReference>
<name>A0ABR5F789_9ACTN</name>
<dbReference type="SUPFAM" id="SSF51735">
    <property type="entry name" value="NAD(P)-binding Rossmann-fold domains"/>
    <property type="match status" value="1"/>
</dbReference>
<dbReference type="EMBL" id="JWIO01000004">
    <property type="protein sequence ID" value="KLL12538.1"/>
    <property type="molecule type" value="Genomic_DNA"/>
</dbReference>
<feature type="domain" description="NAD(P)-binding" evidence="1">
    <location>
        <begin position="32"/>
        <end position="186"/>
    </location>
</feature>